<accession>A0A8J3DJS6</accession>
<dbReference type="Gene3D" id="3.40.50.720">
    <property type="entry name" value="NAD(P)-binding Rossmann-like Domain"/>
    <property type="match status" value="2"/>
</dbReference>
<evidence type="ECO:0000256" key="2">
    <source>
        <dbReference type="ARBA" id="ARBA00023027"/>
    </source>
</evidence>
<reference evidence="4" key="1">
    <citation type="journal article" date="2014" name="Int. J. Syst. Evol. Microbiol.">
        <title>Complete genome sequence of Corynebacterium casei LMG S-19264T (=DSM 44701T), isolated from a smear-ripened cheese.</title>
        <authorList>
            <consortium name="US DOE Joint Genome Institute (JGI-PGF)"/>
            <person name="Walter F."/>
            <person name="Albersmeier A."/>
            <person name="Kalinowski J."/>
            <person name="Ruckert C."/>
        </authorList>
    </citation>
    <scope>NUCLEOTIDE SEQUENCE</scope>
    <source>
        <strain evidence="4">KCTC 42097</strain>
    </source>
</reference>
<organism evidence="4 5">
    <name type="scientific">Limoniibacter endophyticus</name>
    <dbReference type="NCBI Taxonomy" id="1565040"/>
    <lineage>
        <taxon>Bacteria</taxon>
        <taxon>Pseudomonadati</taxon>
        <taxon>Pseudomonadota</taxon>
        <taxon>Alphaproteobacteria</taxon>
        <taxon>Hyphomicrobiales</taxon>
        <taxon>Bartonellaceae</taxon>
        <taxon>Limoniibacter</taxon>
    </lineage>
</organism>
<dbReference type="RefSeq" id="WP_189487255.1">
    <property type="nucleotide sequence ID" value="NZ_BMZO01000001.1"/>
</dbReference>
<dbReference type="InterPro" id="IPR036291">
    <property type="entry name" value="NAD(P)-bd_dom_sf"/>
</dbReference>
<evidence type="ECO:0000313" key="4">
    <source>
        <dbReference type="EMBL" id="GHC62447.1"/>
    </source>
</evidence>
<dbReference type="Pfam" id="PF02826">
    <property type="entry name" value="2-Hacid_dh_C"/>
    <property type="match status" value="1"/>
</dbReference>
<sequence length="308" mass="34100">MALLANIDRERGEKLRQCFAAIVPNERLVLPDEDFAASDVRYLLTWKIPENLERFSNLEIIFSVGAGVDQFIQTGVPKGATLVRLVDSGLTAMMQEYVTMGVLSVHRDLPAYVAQQKAAVWKQVSVPPPASERRVGVMGLGELGRGALDILGRLGFQRSGWARSKREIDGVACFHGPDQIAAFLSSLDILVCLLPLTEETRGILNKTLFAQLPKGASLVHAGRGQHLQQDDLLNALDNDHLRSAFLDVVDPEPLPQDHPIWHHPKIILTPHVACITRVEMLANAIATNLHYYRVGEPMRGIVKLERGY</sequence>
<keyword evidence="2" id="KW-0520">NAD</keyword>
<name>A0A8J3DJS6_9HYPH</name>
<dbReference type="PANTHER" id="PTHR43333">
    <property type="entry name" value="2-HACID_DH_C DOMAIN-CONTAINING PROTEIN"/>
    <property type="match status" value="1"/>
</dbReference>
<evidence type="ECO:0000313" key="5">
    <source>
        <dbReference type="Proteomes" id="UP000641137"/>
    </source>
</evidence>
<evidence type="ECO:0000256" key="1">
    <source>
        <dbReference type="ARBA" id="ARBA00023002"/>
    </source>
</evidence>
<keyword evidence="1" id="KW-0560">Oxidoreductase</keyword>
<dbReference type="Proteomes" id="UP000641137">
    <property type="component" value="Unassembled WGS sequence"/>
</dbReference>
<evidence type="ECO:0000259" key="3">
    <source>
        <dbReference type="Pfam" id="PF02826"/>
    </source>
</evidence>
<gene>
    <name evidence="4" type="ORF">GCM10010136_03560</name>
</gene>
<keyword evidence="5" id="KW-1185">Reference proteome</keyword>
<dbReference type="CDD" id="cd12164">
    <property type="entry name" value="GDH_like_2"/>
    <property type="match status" value="1"/>
</dbReference>
<dbReference type="InterPro" id="IPR006140">
    <property type="entry name" value="D-isomer_DH_NAD-bd"/>
</dbReference>
<dbReference type="SUPFAM" id="SSF51735">
    <property type="entry name" value="NAD(P)-binding Rossmann-fold domains"/>
    <property type="match status" value="1"/>
</dbReference>
<dbReference type="PANTHER" id="PTHR43333:SF1">
    <property type="entry name" value="D-ISOMER SPECIFIC 2-HYDROXYACID DEHYDROGENASE NAD-BINDING DOMAIN-CONTAINING PROTEIN"/>
    <property type="match status" value="1"/>
</dbReference>
<protein>
    <submittedName>
        <fullName evidence="4">Glyoxylate/hydroxypyruvate reductase A</fullName>
    </submittedName>
</protein>
<dbReference type="SUPFAM" id="SSF52283">
    <property type="entry name" value="Formate/glycerate dehydrogenase catalytic domain-like"/>
    <property type="match status" value="1"/>
</dbReference>
<dbReference type="AlphaFoldDB" id="A0A8J3DJS6"/>
<dbReference type="EMBL" id="BMZO01000001">
    <property type="protein sequence ID" value="GHC62447.1"/>
    <property type="molecule type" value="Genomic_DNA"/>
</dbReference>
<proteinExistence type="predicted"/>
<comment type="caution">
    <text evidence="4">The sequence shown here is derived from an EMBL/GenBank/DDBJ whole genome shotgun (WGS) entry which is preliminary data.</text>
</comment>
<reference evidence="4" key="2">
    <citation type="submission" date="2020-09" db="EMBL/GenBank/DDBJ databases">
        <authorList>
            <person name="Sun Q."/>
            <person name="Kim S."/>
        </authorList>
    </citation>
    <scope>NUCLEOTIDE SEQUENCE</scope>
    <source>
        <strain evidence="4">KCTC 42097</strain>
    </source>
</reference>
<dbReference type="GO" id="GO:0051287">
    <property type="term" value="F:NAD binding"/>
    <property type="evidence" value="ECO:0007669"/>
    <property type="project" value="InterPro"/>
</dbReference>
<dbReference type="GO" id="GO:0016491">
    <property type="term" value="F:oxidoreductase activity"/>
    <property type="evidence" value="ECO:0007669"/>
    <property type="project" value="UniProtKB-KW"/>
</dbReference>
<feature type="domain" description="D-isomer specific 2-hydroxyacid dehydrogenase NAD-binding" evidence="3">
    <location>
        <begin position="101"/>
        <end position="273"/>
    </location>
</feature>